<keyword evidence="2" id="KW-1185">Reference proteome</keyword>
<dbReference type="Proteomes" id="UP000499080">
    <property type="component" value="Unassembled WGS sequence"/>
</dbReference>
<reference evidence="1 2" key="1">
    <citation type="journal article" date="2019" name="Sci. Rep.">
        <title>Orb-weaving spider Araneus ventricosus genome elucidates the spidroin gene catalogue.</title>
        <authorList>
            <person name="Kono N."/>
            <person name="Nakamura H."/>
            <person name="Ohtoshi R."/>
            <person name="Moran D.A.P."/>
            <person name="Shinohara A."/>
            <person name="Yoshida Y."/>
            <person name="Fujiwara M."/>
            <person name="Mori M."/>
            <person name="Tomita M."/>
            <person name="Arakawa K."/>
        </authorList>
    </citation>
    <scope>NUCLEOTIDE SEQUENCE [LARGE SCALE GENOMIC DNA]</scope>
</reference>
<name>A0A4Y2TFC8_ARAVE</name>
<organism evidence="1 2">
    <name type="scientific">Araneus ventricosus</name>
    <name type="common">Orbweaver spider</name>
    <name type="synonym">Epeira ventricosa</name>
    <dbReference type="NCBI Taxonomy" id="182803"/>
    <lineage>
        <taxon>Eukaryota</taxon>
        <taxon>Metazoa</taxon>
        <taxon>Ecdysozoa</taxon>
        <taxon>Arthropoda</taxon>
        <taxon>Chelicerata</taxon>
        <taxon>Arachnida</taxon>
        <taxon>Araneae</taxon>
        <taxon>Araneomorphae</taxon>
        <taxon>Entelegynae</taxon>
        <taxon>Araneoidea</taxon>
        <taxon>Araneidae</taxon>
        <taxon>Araneus</taxon>
    </lineage>
</organism>
<proteinExistence type="predicted"/>
<dbReference type="EMBL" id="BGPR01028214">
    <property type="protein sequence ID" value="GBN99237.1"/>
    <property type="molecule type" value="Genomic_DNA"/>
</dbReference>
<gene>
    <name evidence="1" type="ORF">AVEN_87103_1</name>
</gene>
<sequence length="114" mass="12575">MVLTEHRQEKCVLARSHILATIYRQNASLQFKGANIQGDLELHRPRGDRMRQTTLVIDHGVANARTAAAAGSVGVKEKDTPDEAYKSALIECKSATAQLQMQWLPRGVAPRVRG</sequence>
<evidence type="ECO:0000313" key="1">
    <source>
        <dbReference type="EMBL" id="GBN99237.1"/>
    </source>
</evidence>
<comment type="caution">
    <text evidence="1">The sequence shown here is derived from an EMBL/GenBank/DDBJ whole genome shotgun (WGS) entry which is preliminary data.</text>
</comment>
<accession>A0A4Y2TFC8</accession>
<evidence type="ECO:0000313" key="2">
    <source>
        <dbReference type="Proteomes" id="UP000499080"/>
    </source>
</evidence>
<protein>
    <submittedName>
        <fullName evidence="1">Uncharacterized protein</fullName>
    </submittedName>
</protein>
<dbReference type="AlphaFoldDB" id="A0A4Y2TFC8"/>